<evidence type="ECO:0000313" key="2">
    <source>
        <dbReference type="Proteomes" id="UP001320706"/>
    </source>
</evidence>
<dbReference type="EMBL" id="JAMKPW020000001">
    <property type="protein sequence ID" value="KAK8221900.1"/>
    <property type="molecule type" value="Genomic_DNA"/>
</dbReference>
<proteinExistence type="predicted"/>
<reference evidence="1" key="1">
    <citation type="submission" date="2024-02" db="EMBL/GenBank/DDBJ databases">
        <title>Metagenome Assembled Genome of Zalaria obscura JY119.</title>
        <authorList>
            <person name="Vighnesh L."/>
            <person name="Jagadeeshwari U."/>
            <person name="Venkata Ramana C."/>
            <person name="Sasikala C."/>
        </authorList>
    </citation>
    <scope>NUCLEOTIDE SEQUENCE</scope>
    <source>
        <strain evidence="1">JY119</strain>
    </source>
</reference>
<organism evidence="1 2">
    <name type="scientific">Zalaria obscura</name>
    <dbReference type="NCBI Taxonomy" id="2024903"/>
    <lineage>
        <taxon>Eukaryota</taxon>
        <taxon>Fungi</taxon>
        <taxon>Dikarya</taxon>
        <taxon>Ascomycota</taxon>
        <taxon>Pezizomycotina</taxon>
        <taxon>Dothideomycetes</taxon>
        <taxon>Dothideomycetidae</taxon>
        <taxon>Dothideales</taxon>
        <taxon>Zalariaceae</taxon>
        <taxon>Zalaria</taxon>
    </lineage>
</organism>
<name>A0ACC3SNK3_9PEZI</name>
<sequence>MIGVNRDEAGVLNPPPVFTNLSASFYNLNPGEGIQSPPDSVIAAALASGLFPLGTGPTNNNTLQNQVFNATCHAGDLEMNFGNFARDNLPERDEFDIPYAQRLTDYWTSFARNLDPNSSPEYLAARGYWNTLAQNEFAGTWEPVNASKPSMMLLQWNSVMVPFGDVEQCAVIGESLDSRLGLYELAATTPRRDIGSADIRLASTLVKREGPRQEGLVTFSRNHRTSQEVTVIYQLTRFLWACGKPQLAWLSMNRIYERIIKTPGNKSTTQETRIPAYLLVVACPSLKTLQDDARQTRFFNAEDVRRLLPHLFHRRIFRKPSRPRDPSSTTALPADTFPEQ</sequence>
<comment type="caution">
    <text evidence="1">The sequence shown here is derived from an EMBL/GenBank/DDBJ whole genome shotgun (WGS) entry which is preliminary data.</text>
</comment>
<gene>
    <name evidence="1" type="ORF">M8818_000065</name>
</gene>
<keyword evidence="2" id="KW-1185">Reference proteome</keyword>
<accession>A0ACC3SNK3</accession>
<protein>
    <submittedName>
        <fullName evidence="1">Uncharacterized protein</fullName>
    </submittedName>
</protein>
<evidence type="ECO:0000313" key="1">
    <source>
        <dbReference type="EMBL" id="KAK8221900.1"/>
    </source>
</evidence>
<dbReference type="Proteomes" id="UP001320706">
    <property type="component" value="Unassembled WGS sequence"/>
</dbReference>